<evidence type="ECO:0000256" key="1">
    <source>
        <dbReference type="SAM" id="MobiDB-lite"/>
    </source>
</evidence>
<organism evidence="2 3">
    <name type="scientific">Aspergillus carbonarius (strain ITEM 5010)</name>
    <dbReference type="NCBI Taxonomy" id="602072"/>
    <lineage>
        <taxon>Eukaryota</taxon>
        <taxon>Fungi</taxon>
        <taxon>Dikarya</taxon>
        <taxon>Ascomycota</taxon>
        <taxon>Pezizomycotina</taxon>
        <taxon>Eurotiomycetes</taxon>
        <taxon>Eurotiomycetidae</taxon>
        <taxon>Eurotiales</taxon>
        <taxon>Aspergillaceae</taxon>
        <taxon>Aspergillus</taxon>
        <taxon>Aspergillus subgen. Circumdati</taxon>
    </lineage>
</organism>
<dbReference type="EMBL" id="KV907501">
    <property type="protein sequence ID" value="OOF94850.1"/>
    <property type="molecule type" value="Genomic_DNA"/>
</dbReference>
<evidence type="ECO:0000313" key="2">
    <source>
        <dbReference type="EMBL" id="OOF94850.1"/>
    </source>
</evidence>
<feature type="region of interest" description="Disordered" evidence="1">
    <location>
        <begin position="73"/>
        <end position="94"/>
    </location>
</feature>
<dbReference type="VEuPathDB" id="FungiDB:ASPCADRAFT_6525"/>
<name>A0A1R3RK53_ASPC5</name>
<accession>A0A1R3RK53</accession>
<sequence>MARLRGCWDAGVLLSSPTWNHTIYVANTSIFIAFMASESIHGSVSPKPLQQESPTAFGRRETDLYAQCPESIIYDGPPDPEHRGRSAPRDANVREWSQKRVVACSLPPMERPLLRPQ</sequence>
<dbReference type="Proteomes" id="UP000188318">
    <property type="component" value="Unassembled WGS sequence"/>
</dbReference>
<dbReference type="OrthoDB" id="10617601at2759"/>
<feature type="compositionally biased region" description="Basic and acidic residues" evidence="1">
    <location>
        <begin position="79"/>
        <end position="94"/>
    </location>
</feature>
<evidence type="ECO:0000313" key="3">
    <source>
        <dbReference type="Proteomes" id="UP000188318"/>
    </source>
</evidence>
<proteinExistence type="predicted"/>
<keyword evidence="3" id="KW-1185">Reference proteome</keyword>
<reference evidence="3" key="1">
    <citation type="journal article" date="2017" name="Genome Biol.">
        <title>Comparative genomics reveals high biological diversity and specific adaptations in the industrially and medically important fungal genus Aspergillus.</title>
        <authorList>
            <person name="de Vries R.P."/>
            <person name="Riley R."/>
            <person name="Wiebenga A."/>
            <person name="Aguilar-Osorio G."/>
            <person name="Amillis S."/>
            <person name="Uchima C.A."/>
            <person name="Anderluh G."/>
            <person name="Asadollahi M."/>
            <person name="Askin M."/>
            <person name="Barry K."/>
            <person name="Battaglia E."/>
            <person name="Bayram O."/>
            <person name="Benocci T."/>
            <person name="Braus-Stromeyer S.A."/>
            <person name="Caldana C."/>
            <person name="Canovas D."/>
            <person name="Cerqueira G.C."/>
            <person name="Chen F."/>
            <person name="Chen W."/>
            <person name="Choi C."/>
            <person name="Clum A."/>
            <person name="Dos Santos R.A."/>
            <person name="Damasio A.R."/>
            <person name="Diallinas G."/>
            <person name="Emri T."/>
            <person name="Fekete E."/>
            <person name="Flipphi M."/>
            <person name="Freyberg S."/>
            <person name="Gallo A."/>
            <person name="Gournas C."/>
            <person name="Habgood R."/>
            <person name="Hainaut M."/>
            <person name="Harispe M.L."/>
            <person name="Henrissat B."/>
            <person name="Hilden K.S."/>
            <person name="Hope R."/>
            <person name="Hossain A."/>
            <person name="Karabika E."/>
            <person name="Karaffa L."/>
            <person name="Karanyi Z."/>
            <person name="Krasevec N."/>
            <person name="Kuo A."/>
            <person name="Kusch H."/>
            <person name="LaButti K."/>
            <person name="Lagendijk E.L."/>
            <person name="Lapidus A."/>
            <person name="Levasseur A."/>
            <person name="Lindquist E."/>
            <person name="Lipzen A."/>
            <person name="Logrieco A.F."/>
            <person name="MacCabe A."/>
            <person name="Maekelae M.R."/>
            <person name="Malavazi I."/>
            <person name="Melin P."/>
            <person name="Meyer V."/>
            <person name="Mielnichuk N."/>
            <person name="Miskei M."/>
            <person name="Molnar A.P."/>
            <person name="Mule G."/>
            <person name="Ngan C.Y."/>
            <person name="Orejas M."/>
            <person name="Orosz E."/>
            <person name="Ouedraogo J.P."/>
            <person name="Overkamp K.M."/>
            <person name="Park H.-S."/>
            <person name="Perrone G."/>
            <person name="Piumi F."/>
            <person name="Punt P.J."/>
            <person name="Ram A.F."/>
            <person name="Ramon A."/>
            <person name="Rauscher S."/>
            <person name="Record E."/>
            <person name="Riano-Pachon D.M."/>
            <person name="Robert V."/>
            <person name="Roehrig J."/>
            <person name="Ruller R."/>
            <person name="Salamov A."/>
            <person name="Salih N.S."/>
            <person name="Samson R.A."/>
            <person name="Sandor E."/>
            <person name="Sanguinetti M."/>
            <person name="Schuetze T."/>
            <person name="Sepcic K."/>
            <person name="Shelest E."/>
            <person name="Sherlock G."/>
            <person name="Sophianopoulou V."/>
            <person name="Squina F.M."/>
            <person name="Sun H."/>
            <person name="Susca A."/>
            <person name="Todd R.B."/>
            <person name="Tsang A."/>
            <person name="Unkles S.E."/>
            <person name="van de Wiele N."/>
            <person name="van Rossen-Uffink D."/>
            <person name="Oliveira J.V."/>
            <person name="Vesth T.C."/>
            <person name="Visser J."/>
            <person name="Yu J.-H."/>
            <person name="Zhou M."/>
            <person name="Andersen M.R."/>
            <person name="Archer D.B."/>
            <person name="Baker S.E."/>
            <person name="Benoit I."/>
            <person name="Brakhage A.A."/>
            <person name="Braus G.H."/>
            <person name="Fischer R."/>
            <person name="Frisvad J.C."/>
            <person name="Goldman G.H."/>
            <person name="Houbraken J."/>
            <person name="Oakley B."/>
            <person name="Pocsi I."/>
            <person name="Scazzocchio C."/>
            <person name="Seiboth B."/>
            <person name="vanKuyk P.A."/>
            <person name="Wortman J."/>
            <person name="Dyer P.S."/>
            <person name="Grigoriev I.V."/>
        </authorList>
    </citation>
    <scope>NUCLEOTIDE SEQUENCE [LARGE SCALE GENOMIC DNA]</scope>
    <source>
        <strain evidence="3">ITEM 5010</strain>
    </source>
</reference>
<dbReference type="AlphaFoldDB" id="A0A1R3RK53"/>
<protein>
    <submittedName>
        <fullName evidence="2">Uncharacterized protein</fullName>
    </submittedName>
</protein>
<gene>
    <name evidence="2" type="ORF">ASPCADRAFT_6525</name>
</gene>